<evidence type="ECO:0000256" key="3">
    <source>
        <dbReference type="ARBA" id="ARBA00022989"/>
    </source>
</evidence>
<keyword evidence="4 5" id="KW-0472">Membrane</keyword>
<keyword evidence="2 5" id="KW-0812">Transmembrane</keyword>
<protein>
    <submittedName>
        <fullName evidence="6">Amino acid permease</fullName>
    </submittedName>
</protein>
<dbReference type="PANTHER" id="PTHR11785:SF512">
    <property type="entry name" value="SOBREMESA, ISOFORM B"/>
    <property type="match status" value="1"/>
</dbReference>
<organism evidence="6 7">
    <name type="scientific">Candidatus Korobacter versatilis</name>
    <dbReference type="NCBI Taxonomy" id="658062"/>
    <lineage>
        <taxon>Bacteria</taxon>
        <taxon>Pseudomonadati</taxon>
        <taxon>Acidobacteriota</taxon>
        <taxon>Terriglobia</taxon>
        <taxon>Terriglobales</taxon>
        <taxon>Candidatus Korobacteraceae</taxon>
        <taxon>Candidatus Korobacter</taxon>
    </lineage>
</organism>
<accession>A0A932ENN4</accession>
<dbReference type="GO" id="GO:0015179">
    <property type="term" value="F:L-amino acid transmembrane transporter activity"/>
    <property type="evidence" value="ECO:0007669"/>
    <property type="project" value="TreeGrafter"/>
</dbReference>
<feature type="transmembrane region" description="Helical" evidence="5">
    <location>
        <begin position="416"/>
        <end position="438"/>
    </location>
</feature>
<feature type="transmembrane region" description="Helical" evidence="5">
    <location>
        <begin position="312"/>
        <end position="337"/>
    </location>
</feature>
<feature type="transmembrane region" description="Helical" evidence="5">
    <location>
        <begin position="382"/>
        <end position="404"/>
    </location>
</feature>
<feature type="transmembrane region" description="Helical" evidence="5">
    <location>
        <begin position="223"/>
        <end position="242"/>
    </location>
</feature>
<dbReference type="AlphaFoldDB" id="A0A932ENN4"/>
<dbReference type="GO" id="GO:0016020">
    <property type="term" value="C:membrane"/>
    <property type="evidence" value="ECO:0007669"/>
    <property type="project" value="UniProtKB-SubCell"/>
</dbReference>
<feature type="transmembrane region" description="Helical" evidence="5">
    <location>
        <begin position="262"/>
        <end position="284"/>
    </location>
</feature>
<feature type="transmembrane region" description="Helical" evidence="5">
    <location>
        <begin position="27"/>
        <end position="51"/>
    </location>
</feature>
<feature type="transmembrane region" description="Helical" evidence="5">
    <location>
        <begin position="184"/>
        <end position="203"/>
    </location>
</feature>
<evidence type="ECO:0000256" key="4">
    <source>
        <dbReference type="ARBA" id="ARBA00023136"/>
    </source>
</evidence>
<feature type="transmembrane region" description="Helical" evidence="5">
    <location>
        <begin position="358"/>
        <end position="376"/>
    </location>
</feature>
<sequence length="475" mass="49331">MRVSDAATPHASAQHGVLKRVLGPMDAAALVVSNVIGVGIFTTPGIIALLSPAPGPMLAAWLVGGLLAFAGAISYAQLAALRPHAGGEYVYLRAAFGPLAGFLTGWMSFVAGFSGAIAAGAVGFASYLSRYAPGMASDHPLLSVPLGLGSLDVSPRALVAIGLILILSLVHTRGLGPGRVVQNSLAGINLFALLVLIVGGFVFGRGATAHFHEAAGPVPPAAVHFGAWLVALIPVMFTYSGWNAAAYVAEEVREPERNVPRALAGGTLLVIVLYLALNALYLYAIPMAGMAGKPSAGDAAAEALFGPRGANALVPIIMVALAAGISAMIVAGPRVYFAMARDGLFFPAAGRVHPRFHTPAASILAQALWSSLLVLTGTFEQLLIYTGFAVVLFSAVATAALFVLRSRPHDERVPRWGYPVAPALFIVASLAMLVSSVMREPKPSAAGVGIMVAGVPLFFLFRHRHRSRPRAHQKL</sequence>
<comment type="subcellular location">
    <subcellularLocation>
        <location evidence="1">Membrane</location>
        <topology evidence="1">Multi-pass membrane protein</topology>
    </subcellularLocation>
</comment>
<evidence type="ECO:0000313" key="6">
    <source>
        <dbReference type="EMBL" id="MBI2677895.1"/>
    </source>
</evidence>
<reference evidence="6" key="1">
    <citation type="submission" date="2020-07" db="EMBL/GenBank/DDBJ databases">
        <title>Huge and variable diversity of episymbiotic CPR bacteria and DPANN archaea in groundwater ecosystems.</title>
        <authorList>
            <person name="He C.Y."/>
            <person name="Keren R."/>
            <person name="Whittaker M."/>
            <person name="Farag I.F."/>
            <person name="Doudna J."/>
            <person name="Cate J.H.D."/>
            <person name="Banfield J.F."/>
        </authorList>
    </citation>
    <scope>NUCLEOTIDE SEQUENCE</scope>
    <source>
        <strain evidence="6">NC_groundwater_580_Pr5_B-0.1um_64_19</strain>
    </source>
</reference>
<dbReference type="InterPro" id="IPR050598">
    <property type="entry name" value="AminoAcid_Transporter"/>
</dbReference>
<comment type="caution">
    <text evidence="6">The sequence shown here is derived from an EMBL/GenBank/DDBJ whole genome shotgun (WGS) entry which is preliminary data.</text>
</comment>
<gene>
    <name evidence="6" type="ORF">HYX28_03855</name>
</gene>
<dbReference type="Pfam" id="PF13520">
    <property type="entry name" value="AA_permease_2"/>
    <property type="match status" value="1"/>
</dbReference>
<dbReference type="EMBL" id="JACPNR010000005">
    <property type="protein sequence ID" value="MBI2677895.1"/>
    <property type="molecule type" value="Genomic_DNA"/>
</dbReference>
<proteinExistence type="predicted"/>
<name>A0A932ENN4_9BACT</name>
<feature type="transmembrane region" description="Helical" evidence="5">
    <location>
        <begin position="58"/>
        <end position="78"/>
    </location>
</feature>
<feature type="transmembrane region" description="Helical" evidence="5">
    <location>
        <begin position="444"/>
        <end position="461"/>
    </location>
</feature>
<dbReference type="InterPro" id="IPR002293">
    <property type="entry name" value="AA/rel_permease1"/>
</dbReference>
<keyword evidence="3 5" id="KW-1133">Transmembrane helix</keyword>
<dbReference type="PIRSF" id="PIRSF006060">
    <property type="entry name" value="AA_transporter"/>
    <property type="match status" value="1"/>
</dbReference>
<dbReference type="Proteomes" id="UP000779809">
    <property type="component" value="Unassembled WGS sequence"/>
</dbReference>
<evidence type="ECO:0000256" key="5">
    <source>
        <dbReference type="SAM" id="Phobius"/>
    </source>
</evidence>
<dbReference type="Gene3D" id="1.20.1740.10">
    <property type="entry name" value="Amino acid/polyamine transporter I"/>
    <property type="match status" value="1"/>
</dbReference>
<dbReference type="PANTHER" id="PTHR11785">
    <property type="entry name" value="AMINO ACID TRANSPORTER"/>
    <property type="match status" value="1"/>
</dbReference>
<feature type="transmembrane region" description="Helical" evidence="5">
    <location>
        <begin position="153"/>
        <end position="172"/>
    </location>
</feature>
<evidence type="ECO:0000256" key="1">
    <source>
        <dbReference type="ARBA" id="ARBA00004141"/>
    </source>
</evidence>
<evidence type="ECO:0000256" key="2">
    <source>
        <dbReference type="ARBA" id="ARBA00022692"/>
    </source>
</evidence>
<evidence type="ECO:0000313" key="7">
    <source>
        <dbReference type="Proteomes" id="UP000779809"/>
    </source>
</evidence>